<name>L0GLR9_STUST</name>
<dbReference type="HOGENOM" id="CLU_2118931_0_0_6"/>
<dbReference type="EMBL" id="CP003071">
    <property type="protein sequence ID" value="AGA86736.1"/>
    <property type="molecule type" value="Genomic_DNA"/>
</dbReference>
<evidence type="ECO:0000313" key="2">
    <source>
        <dbReference type="EMBL" id="AGA86736.1"/>
    </source>
</evidence>
<evidence type="ECO:0000313" key="1">
    <source>
        <dbReference type="EMBL" id="AGA86727.1"/>
    </source>
</evidence>
<dbReference type="EMBL" id="CP003071">
    <property type="protein sequence ID" value="AGA86727.1"/>
    <property type="molecule type" value="Genomic_DNA"/>
</dbReference>
<dbReference type="PATRIC" id="fig|644801.3.peg.2144"/>
<dbReference type="RefSeq" id="WP_015277010.1">
    <property type="nucleotide sequence ID" value="NC_019936.1"/>
</dbReference>
<accession>L0GLR9</accession>
<dbReference type="Proteomes" id="UP000010820">
    <property type="component" value="Chromosome"/>
</dbReference>
<sequence length="114" mass="12345">MLVQLGLCKGVTSKEKQNGIIEHYLVLTAPGKDQFGQETEQSVGLKVSKRQLDSGIENAYKKYIGQQVAVPVYAKAWKSKTGTAFGMDLWLSDDGLPVPVQRVQPRPAAVSGGN</sequence>
<reference evidence="1 3" key="1">
    <citation type="submission" date="2011-10" db="EMBL/GenBank/DDBJ databases">
        <title>Complete sequence of chromosome of Pseudomonas stutzeri RCH2.</title>
        <authorList>
            <consortium name="US DOE Joint Genome Institute"/>
            <person name="Lucas S."/>
            <person name="Han J."/>
            <person name="Lapidus A."/>
            <person name="Cheng J.-F."/>
            <person name="Goodwin L."/>
            <person name="Pitluck S."/>
            <person name="Peters L."/>
            <person name="Ovchinnikova G."/>
            <person name="Zeytun A."/>
            <person name="Lu M."/>
            <person name="Detter J.C."/>
            <person name="Han C."/>
            <person name="Tapia R."/>
            <person name="Land M."/>
            <person name="Hauser L."/>
            <person name="Kyrpides N."/>
            <person name="Ivanova N."/>
            <person name="Pagani I."/>
            <person name="Chakraborty R."/>
            <person name="Arkin A."/>
            <person name="Dehal P."/>
            <person name="Wall J."/>
            <person name="Hazen T."/>
            <person name="Woyke T."/>
        </authorList>
    </citation>
    <scope>NUCLEOTIDE SEQUENCE [LARGE SCALE GENOMIC DNA]</scope>
    <source>
        <strain evidence="1 3">RCH2</strain>
    </source>
</reference>
<dbReference type="STRING" id="644801.Psest_2193"/>
<evidence type="ECO:0000313" key="3">
    <source>
        <dbReference type="Proteomes" id="UP000010820"/>
    </source>
</evidence>
<protein>
    <submittedName>
        <fullName evidence="1">Uncharacterized protein</fullName>
    </submittedName>
</protein>
<dbReference type="Pfam" id="PF17426">
    <property type="entry name" value="Putative_G5P"/>
    <property type="match status" value="1"/>
</dbReference>
<dbReference type="AlphaFoldDB" id="L0GLR9"/>
<proteinExistence type="predicted"/>
<organism evidence="1 3">
    <name type="scientific">Stutzerimonas stutzeri RCH2</name>
    <dbReference type="NCBI Taxonomy" id="644801"/>
    <lineage>
        <taxon>Bacteria</taxon>
        <taxon>Pseudomonadati</taxon>
        <taxon>Pseudomonadota</taxon>
        <taxon>Gammaproteobacteria</taxon>
        <taxon>Pseudomonadales</taxon>
        <taxon>Pseudomonadaceae</taxon>
        <taxon>Stutzerimonas</taxon>
    </lineage>
</organism>
<dbReference type="InterPro" id="IPR035411">
    <property type="entry name" value="Putative_G5P"/>
</dbReference>
<dbReference type="KEGG" id="psh:Psest_2193"/>
<gene>
    <name evidence="1" type="ORF">Psest_2193</name>
    <name evidence="2" type="ORF">Psest_2202</name>
</gene>
<dbReference type="KEGG" id="psh:Psest_2202"/>